<feature type="domain" description="Methylmalonyl-CoA mutase alpha/beta chain catalytic" evidence="1">
    <location>
        <begin position="185"/>
        <end position="431"/>
    </location>
</feature>
<reference evidence="2" key="1">
    <citation type="submission" date="2020-03" db="EMBL/GenBank/DDBJ databases">
        <title>Psychroflexus Maritimus sp. nov., isolate from marine sediment.</title>
        <authorList>
            <person name="Zhong Y.-L."/>
        </authorList>
    </citation>
    <scope>NUCLEOTIDE SEQUENCE</scope>
    <source>
        <strain evidence="2">C1</strain>
    </source>
</reference>
<dbReference type="RefSeq" id="WP_166399932.1">
    <property type="nucleotide sequence ID" value="NZ_JAANAS010000039.1"/>
</dbReference>
<sequence length="454" mass="52405">MKNKLFKDFEAVSAKAWKQKIQVDLKGADYNDKLITKTPHGIDIKPFYHKDEINEKFSSPQNNTWEIAEQILFDHGIQNAINFTKDVVNRGAELIWVVISNSNLDYKTYFDAVSDLNIHFFVEYQNPTHQLSAIIIDSAKHHIAKFEIGIDPLHHFASTGNWWENLEKDQQQWANLLTNSTVVANLDARLFQQAGATIPQQLAYTMAQLNEYLNWANHLKITKLEVKVINAVGSNYFFEIAKIKALPFLIESLLEAYEIEVDYTFFTTPSKRNKTLYDYNVNMLRTTTECMSAVLGGSHVVANLAYDEIYHKSNDFGERISRNQLLMLKEESYFDKVKNPTDGVYYIDSLISQFNESAWEIFKQLEQGGGYIQQLFDGKIQQKIKASSSEEIKAVETGELILVGTNKYKNPADRMKRELEISPFIEKQSRKTLIEPIIERRIAEEIEQERMGNE</sequence>
<name>A0A967E2E1_9FLAO</name>
<comment type="caution">
    <text evidence="2">The sequence shown here is derived from an EMBL/GenBank/DDBJ whole genome shotgun (WGS) entry which is preliminary data.</text>
</comment>
<dbReference type="GO" id="GO:0031419">
    <property type="term" value="F:cobalamin binding"/>
    <property type="evidence" value="ECO:0007669"/>
    <property type="project" value="InterPro"/>
</dbReference>
<dbReference type="SUPFAM" id="SSF51703">
    <property type="entry name" value="Cobalamin (vitamin B12)-dependent enzymes"/>
    <property type="match status" value="1"/>
</dbReference>
<evidence type="ECO:0000313" key="2">
    <source>
        <dbReference type="EMBL" id="NGZ89674.1"/>
    </source>
</evidence>
<evidence type="ECO:0000313" key="3">
    <source>
        <dbReference type="Proteomes" id="UP000643701"/>
    </source>
</evidence>
<dbReference type="PANTHER" id="PTHR48101">
    <property type="entry name" value="METHYLMALONYL-COA MUTASE, MITOCHONDRIAL-RELATED"/>
    <property type="match status" value="1"/>
</dbReference>
<dbReference type="PANTHER" id="PTHR48101:SF1">
    <property type="entry name" value="METHYLMALONYL-COA MUTASE, LARGE SUBUNIT"/>
    <property type="match status" value="1"/>
</dbReference>
<dbReference type="GO" id="GO:0016866">
    <property type="term" value="F:intramolecular transferase activity"/>
    <property type="evidence" value="ECO:0007669"/>
    <property type="project" value="InterPro"/>
</dbReference>
<dbReference type="AlphaFoldDB" id="A0A967E2E1"/>
<dbReference type="InterPro" id="IPR016176">
    <property type="entry name" value="Cbl-dep_enz_cat"/>
</dbReference>
<dbReference type="Proteomes" id="UP000643701">
    <property type="component" value="Unassembled WGS sequence"/>
</dbReference>
<protein>
    <submittedName>
        <fullName evidence="2">Methylmalonyl-CoA mutase</fullName>
    </submittedName>
</protein>
<dbReference type="Gene3D" id="3.20.20.240">
    <property type="entry name" value="Methylmalonyl-CoA mutase"/>
    <property type="match status" value="1"/>
</dbReference>
<organism evidence="2 3">
    <name type="scientific">Psychroflexus maritimus</name>
    <dbReference type="NCBI Taxonomy" id="2714865"/>
    <lineage>
        <taxon>Bacteria</taxon>
        <taxon>Pseudomonadati</taxon>
        <taxon>Bacteroidota</taxon>
        <taxon>Flavobacteriia</taxon>
        <taxon>Flavobacteriales</taxon>
        <taxon>Flavobacteriaceae</taxon>
        <taxon>Psychroflexus</taxon>
    </lineage>
</organism>
<dbReference type="InterPro" id="IPR006099">
    <property type="entry name" value="MeMalonylCoA_mutase_a/b_cat"/>
</dbReference>
<dbReference type="EMBL" id="JAANAS010000039">
    <property type="protein sequence ID" value="NGZ89674.1"/>
    <property type="molecule type" value="Genomic_DNA"/>
</dbReference>
<keyword evidence="3" id="KW-1185">Reference proteome</keyword>
<dbReference type="Pfam" id="PF01642">
    <property type="entry name" value="MM_CoA_mutase"/>
    <property type="match status" value="1"/>
</dbReference>
<gene>
    <name evidence="2" type="ORF">G7034_05350</name>
</gene>
<accession>A0A967E2E1</accession>
<dbReference type="CDD" id="cd03677">
    <property type="entry name" value="MM_CoA_mutase_beta"/>
    <property type="match status" value="1"/>
</dbReference>
<proteinExistence type="predicted"/>
<evidence type="ECO:0000259" key="1">
    <source>
        <dbReference type="Pfam" id="PF01642"/>
    </source>
</evidence>